<dbReference type="InterPro" id="IPR002586">
    <property type="entry name" value="CobQ/CobB/MinD/ParA_Nub-bd_dom"/>
</dbReference>
<dbReference type="HAMAP" id="MF_00028">
    <property type="entry name" value="CobQ"/>
    <property type="match status" value="1"/>
</dbReference>
<dbReference type="InterPro" id="IPR027417">
    <property type="entry name" value="P-loop_NTPase"/>
</dbReference>
<dbReference type="InterPro" id="IPR029062">
    <property type="entry name" value="Class_I_gatase-like"/>
</dbReference>
<dbReference type="Gene3D" id="3.40.50.300">
    <property type="entry name" value="P-loop containing nucleotide triphosphate hydrolases"/>
    <property type="match status" value="1"/>
</dbReference>
<proteinExistence type="inferred from homology"/>
<evidence type="ECO:0000256" key="5">
    <source>
        <dbReference type="ARBA" id="ARBA00022962"/>
    </source>
</evidence>
<feature type="active site" description="Nucleophile" evidence="7">
    <location>
        <position position="331"/>
    </location>
</feature>
<dbReference type="InterPro" id="IPR047045">
    <property type="entry name" value="CobQ_N"/>
</dbReference>
<feature type="domain" description="CobB/CobQ-like glutamine amidotransferase" evidence="9">
    <location>
        <begin position="252"/>
        <end position="446"/>
    </location>
</feature>
<dbReference type="PROSITE" id="PS51274">
    <property type="entry name" value="GATASE_COBBQ"/>
    <property type="match status" value="1"/>
</dbReference>
<name>A0ABY6I198_9ARCH</name>
<evidence type="ECO:0000256" key="6">
    <source>
        <dbReference type="ARBA" id="ARBA00025166"/>
    </source>
</evidence>
<dbReference type="PANTHER" id="PTHR21343:SF1">
    <property type="entry name" value="COBYRIC ACID SYNTHASE"/>
    <property type="match status" value="1"/>
</dbReference>
<accession>A0ABY6I198</accession>
<evidence type="ECO:0000259" key="9">
    <source>
        <dbReference type="Pfam" id="PF07685"/>
    </source>
</evidence>
<dbReference type="CDD" id="cd01750">
    <property type="entry name" value="GATase1_CobQ"/>
    <property type="match status" value="1"/>
</dbReference>
<protein>
    <recommendedName>
        <fullName evidence="3 7">Probable cobyric acid synthase</fullName>
    </recommendedName>
</protein>
<dbReference type="Proteomes" id="UP001208689">
    <property type="component" value="Chromosome"/>
</dbReference>
<dbReference type="CDD" id="cd05389">
    <property type="entry name" value="CobQ_N"/>
    <property type="match status" value="1"/>
</dbReference>
<dbReference type="NCBIfam" id="NF001989">
    <property type="entry name" value="PRK00784.1"/>
    <property type="match status" value="1"/>
</dbReference>
<evidence type="ECO:0000313" key="10">
    <source>
        <dbReference type="EMBL" id="UYP48589.1"/>
    </source>
</evidence>
<sequence>MTAKFLMIQGTTSDSGKTTLVMALCRIFADMGYKVAPFKSQNMSLNSFVNKEGFEIARSQVLQAQAARIEPQPAHNPVLLKPKGNNTSQIILMGKPFADYKVREYYPIYIPKLIPHIKKSLEKLSQTNDVVIIEGAGSPAEINLADHEIANMFVAKLVKSPVVIVGDIDKGGVFASIYGTVELVKEDEKPLIKAYIVNKFRGDESLLTSGLVMLSEKLNMPCLGVLPYINDLYLPAEDSLDIKETRKLRNINIGVIRLPKISNFTDFEPFLAENDVSLEYCIKPHQLKNKDLIIIPGTKNTISDLNWMKENGFFDEVSLLEKQGAIILGICGGFQMLGQKIIDKGIEENLIKEYNGLGLLPTTAEFKDYDKITHQISAKVINIPNLEGQIIKGYEIHMGIIKNGPNLKTFLEYEDKNLLKKNYSLGIYNESMSTFGTFLHGIWENDLFRKEFLSFVASHHNKQFVETKTSHNEIVEQNIDKVATIVRKHLDLQELCKIVGLEMGNKEK</sequence>
<evidence type="ECO:0000256" key="1">
    <source>
        <dbReference type="ARBA" id="ARBA00004953"/>
    </source>
</evidence>
<keyword evidence="5 7" id="KW-0315">Glutamine amidotransferase</keyword>
<comment type="similarity">
    <text evidence="2 7">Belongs to the CobB/CobQ family. CobQ subfamily.</text>
</comment>
<dbReference type="SUPFAM" id="SSF52317">
    <property type="entry name" value="Class I glutamine amidotransferase-like"/>
    <property type="match status" value="1"/>
</dbReference>
<organism evidence="10 11">
    <name type="scientific">Candidatus Lokiarchaeum ossiferum</name>
    <dbReference type="NCBI Taxonomy" id="2951803"/>
    <lineage>
        <taxon>Archaea</taxon>
        <taxon>Promethearchaeati</taxon>
        <taxon>Promethearchaeota</taxon>
        <taxon>Promethearchaeia</taxon>
        <taxon>Promethearchaeales</taxon>
        <taxon>Promethearchaeaceae</taxon>
        <taxon>Candidatus Lokiarchaeum</taxon>
    </lineage>
</organism>
<gene>
    <name evidence="7" type="primary">cobQ</name>
    <name evidence="10" type="ORF">NEF87_004874</name>
</gene>
<evidence type="ECO:0000256" key="4">
    <source>
        <dbReference type="ARBA" id="ARBA00022573"/>
    </source>
</evidence>
<feature type="active site" evidence="7">
    <location>
        <position position="440"/>
    </location>
</feature>
<dbReference type="EMBL" id="CP104013">
    <property type="protein sequence ID" value="UYP48589.1"/>
    <property type="molecule type" value="Genomic_DNA"/>
</dbReference>
<dbReference type="InterPro" id="IPR033949">
    <property type="entry name" value="CobQ_GATase1"/>
</dbReference>
<reference evidence="10" key="1">
    <citation type="submission" date="2022-09" db="EMBL/GenBank/DDBJ databases">
        <title>Actin cytoskeleton and complex cell architecture in an #Asgard archaeon.</title>
        <authorList>
            <person name="Ponce Toledo R.I."/>
            <person name="Schleper C."/>
            <person name="Rodrigues Oliveira T."/>
            <person name="Wollweber F."/>
            <person name="Xu J."/>
            <person name="Rittmann S."/>
            <person name="Klingl A."/>
            <person name="Pilhofer M."/>
        </authorList>
    </citation>
    <scope>NUCLEOTIDE SEQUENCE</scope>
    <source>
        <strain evidence="10">B-35</strain>
    </source>
</reference>
<keyword evidence="4 7" id="KW-0169">Cobalamin biosynthesis</keyword>
<dbReference type="InterPro" id="IPR004459">
    <property type="entry name" value="CobQ_synth"/>
</dbReference>
<dbReference type="SUPFAM" id="SSF52540">
    <property type="entry name" value="P-loop containing nucleoside triphosphate hydrolases"/>
    <property type="match status" value="1"/>
</dbReference>
<dbReference type="NCBIfam" id="TIGR00313">
    <property type="entry name" value="cobQ"/>
    <property type="match status" value="1"/>
</dbReference>
<keyword evidence="11" id="KW-1185">Reference proteome</keyword>
<evidence type="ECO:0000256" key="7">
    <source>
        <dbReference type="HAMAP-Rule" id="MF_00028"/>
    </source>
</evidence>
<comment type="function">
    <text evidence="6 7">Catalyzes amidations at positions B, D, E, and G on adenosylcobyrinic A,C-diamide. NH(2) groups are provided by glutamine, and one molecule of ATP is hydrogenolyzed for each amidation.</text>
</comment>
<dbReference type="Pfam" id="PF01656">
    <property type="entry name" value="CbiA"/>
    <property type="match status" value="1"/>
</dbReference>
<evidence type="ECO:0000259" key="8">
    <source>
        <dbReference type="Pfam" id="PF01656"/>
    </source>
</evidence>
<evidence type="ECO:0000256" key="2">
    <source>
        <dbReference type="ARBA" id="ARBA00006205"/>
    </source>
</evidence>
<evidence type="ECO:0000256" key="3">
    <source>
        <dbReference type="ARBA" id="ARBA00014921"/>
    </source>
</evidence>
<comment type="pathway">
    <text evidence="1 7">Cofactor biosynthesis; adenosylcobalamin biosynthesis.</text>
</comment>
<dbReference type="PANTHER" id="PTHR21343">
    <property type="entry name" value="DETHIOBIOTIN SYNTHETASE"/>
    <property type="match status" value="1"/>
</dbReference>
<dbReference type="Gene3D" id="3.40.50.880">
    <property type="match status" value="1"/>
</dbReference>
<feature type="domain" description="CobQ/CobB/MinD/ParA nucleotide binding" evidence="8">
    <location>
        <begin position="6"/>
        <end position="232"/>
    </location>
</feature>
<evidence type="ECO:0000313" key="11">
    <source>
        <dbReference type="Proteomes" id="UP001208689"/>
    </source>
</evidence>
<dbReference type="Pfam" id="PF07685">
    <property type="entry name" value="GATase_3"/>
    <property type="match status" value="1"/>
</dbReference>
<dbReference type="InterPro" id="IPR011698">
    <property type="entry name" value="GATase_3"/>
</dbReference>